<dbReference type="InterPro" id="IPR010001">
    <property type="entry name" value="BofA"/>
</dbReference>
<name>D7E7C4_METEZ</name>
<dbReference type="Proteomes" id="UP000000391">
    <property type="component" value="Chromosome"/>
</dbReference>
<feature type="transmembrane region" description="Helical" evidence="1">
    <location>
        <begin position="30"/>
        <end position="49"/>
    </location>
</feature>
<dbReference type="KEGG" id="mev:Metev_0982"/>
<dbReference type="HOGENOM" id="CLU_172280_1_0_2"/>
<dbReference type="EMBL" id="CP002069">
    <property type="protein sequence ID" value="ADI73873.1"/>
    <property type="molecule type" value="Genomic_DNA"/>
</dbReference>
<feature type="transmembrane region" description="Helical" evidence="1">
    <location>
        <begin position="55"/>
        <end position="78"/>
    </location>
</feature>
<evidence type="ECO:0000313" key="3">
    <source>
        <dbReference type="Proteomes" id="UP000000391"/>
    </source>
</evidence>
<keyword evidence="3" id="KW-1185">Reference proteome</keyword>
<evidence type="ECO:0000313" key="2">
    <source>
        <dbReference type="EMBL" id="ADI73873.1"/>
    </source>
</evidence>
<evidence type="ECO:0000256" key="1">
    <source>
        <dbReference type="SAM" id="Phobius"/>
    </source>
</evidence>
<protein>
    <recommendedName>
        <fullName evidence="4">SigmaK-factor processing regulatory BofA</fullName>
    </recommendedName>
</protein>
<proteinExistence type="predicted"/>
<keyword evidence="1" id="KW-0472">Membrane</keyword>
<feature type="transmembrane region" description="Helical" evidence="1">
    <location>
        <begin position="6"/>
        <end position="23"/>
    </location>
</feature>
<gene>
    <name evidence="2" type="ordered locus">Metev_0982</name>
</gene>
<sequence>MVVPELSTIIIALIALAVIYFFFKTFKSLIVNAIVGLVILFGANMLFGLGIAYTWLVILISAIGGALGALLIIVLHVFGIAF</sequence>
<dbReference type="AlphaFoldDB" id="D7E7C4"/>
<dbReference type="Pfam" id="PF07441">
    <property type="entry name" value="BofA"/>
    <property type="match status" value="1"/>
</dbReference>
<evidence type="ECO:0008006" key="4">
    <source>
        <dbReference type="Google" id="ProtNLM"/>
    </source>
</evidence>
<keyword evidence="1" id="KW-1133">Transmembrane helix</keyword>
<keyword evidence="1" id="KW-0812">Transmembrane</keyword>
<organism evidence="2 3">
    <name type="scientific">Methanohalobium evestigatum (strain ATCC BAA-1072 / DSM 3721 / NBRC 107634 / OCM 161 / Z-7303)</name>
    <dbReference type="NCBI Taxonomy" id="644295"/>
    <lineage>
        <taxon>Archaea</taxon>
        <taxon>Methanobacteriati</taxon>
        <taxon>Methanobacteriota</taxon>
        <taxon>Stenosarchaea group</taxon>
        <taxon>Methanomicrobia</taxon>
        <taxon>Methanosarcinales</taxon>
        <taxon>Methanosarcinaceae</taxon>
        <taxon>Methanohalobium</taxon>
    </lineage>
</organism>
<accession>D7E7C4</accession>
<reference evidence="2 3" key="1">
    <citation type="submission" date="2010-06" db="EMBL/GenBank/DDBJ databases">
        <title>Complete sequence chromosome of Methanohalobium evestigatum Z-7303.</title>
        <authorList>
            <consortium name="US DOE Joint Genome Institute"/>
            <person name="Lucas S."/>
            <person name="Copeland A."/>
            <person name="Lapidus A."/>
            <person name="Cheng J.-F."/>
            <person name="Bruce D."/>
            <person name="Goodwin L."/>
            <person name="Pitluck S."/>
            <person name="Saunders E."/>
            <person name="Detter J.C."/>
            <person name="Han C."/>
            <person name="Tapia R."/>
            <person name="Land M."/>
            <person name="Hauser L."/>
            <person name="Kyrpides N."/>
            <person name="Mikhailova N."/>
            <person name="Sieprawska-Lupa M."/>
            <person name="Whitman W.B."/>
            <person name="Anderson I."/>
            <person name="Woyke T."/>
        </authorList>
    </citation>
    <scope>NUCLEOTIDE SEQUENCE [LARGE SCALE GENOMIC DNA]</scope>
    <source>
        <strain evidence="3">ATCC BAA-1072 / DSM 3721 / NBRC 107634 / OCM 161 / Z-7303</strain>
    </source>
</reference>
<dbReference type="GeneID" id="9346611"/>
<dbReference type="RefSeq" id="WP_013194440.1">
    <property type="nucleotide sequence ID" value="NC_014253.1"/>
</dbReference>